<accession>A0A816RR29</accession>
<dbReference type="PROSITE" id="PS50181">
    <property type="entry name" value="FBOX"/>
    <property type="match status" value="1"/>
</dbReference>
<name>A0A816RR29_9BILA</name>
<dbReference type="EMBL" id="CAJOBI010003941">
    <property type="protein sequence ID" value="CAF3985537.1"/>
    <property type="molecule type" value="Genomic_DNA"/>
</dbReference>
<dbReference type="Proteomes" id="UP000676336">
    <property type="component" value="Unassembled WGS sequence"/>
</dbReference>
<dbReference type="Proteomes" id="UP000663824">
    <property type="component" value="Unassembled WGS sequence"/>
</dbReference>
<comment type="caution">
    <text evidence="3">The sequence shown here is derived from an EMBL/GenBank/DDBJ whole genome shotgun (WGS) entry which is preliminary data.</text>
</comment>
<dbReference type="PANTHER" id="PTHR24111">
    <property type="entry name" value="LEUCINE-RICH REPEAT-CONTAINING PROTEIN 34"/>
    <property type="match status" value="1"/>
</dbReference>
<feature type="domain" description="F-box" evidence="2">
    <location>
        <begin position="1"/>
        <end position="52"/>
    </location>
</feature>
<dbReference type="InterPro" id="IPR052201">
    <property type="entry name" value="LRR-containing_regulator"/>
</dbReference>
<proteinExistence type="predicted"/>
<sequence>MDLETLSNELLLSILEFLSTAHLFRAFYELNRRFDTLLLENFRIHGLDFRSISQHDVDTIFGHHLPLIVGQVTSLHLSEAYDTPEQAHCFLEHGFALRQFTGLRSHSLQHFTSIEKINKMISECCHLPNLTHLKLDDCHCWFDYTGEDNIIDIIWSLPKLIYCSLDITVADQVHFTLPTLISFSIKYLIISCVQCLAWTIPYLFEYTPHLRYYKGYFNALNYGLISSPISSAITLDVCFLSVKSNMIENILEHMPNLRQLTVDMNDKVCIDGHQWEHIIRNYLPKLKRFKLSMKIKSINNKEQEVDRLLDSFRNRFWLEERRWFVRCHWNPDGNEINLYTLPYDFYYFCSDFPLISKSTYPRDEDYSSYDCSNHETCQSQLQLILDRATRLHSLRFDNWLSNFSSRAPFDVTSVSVERVEFKKHKYEFNYEECAALSRSPLCIQCEMLSIDVKSRTCILDLLNAMTNLRALIVRVAYSEVNENSEELISSVEWLRRRLLHPYRIKKYKENIIIVKCGPNSLDTMISTKQIEPKPDAETAVCSLASASDVLTLTTLDLSQNDISHVGVEYVDDLLKKSATITTLILQQNQIGNNGARRLSVVLQDNNTLAALNIGGNQIEDSGAINFAGTLRTNTV</sequence>
<dbReference type="EMBL" id="CAJNRE010008791">
    <property type="protein sequence ID" value="CAF2075910.1"/>
    <property type="molecule type" value="Genomic_DNA"/>
</dbReference>
<dbReference type="SUPFAM" id="SSF52047">
    <property type="entry name" value="RNI-like"/>
    <property type="match status" value="2"/>
</dbReference>
<evidence type="ECO:0000313" key="5">
    <source>
        <dbReference type="Proteomes" id="UP000663824"/>
    </source>
</evidence>
<dbReference type="SMART" id="SM00368">
    <property type="entry name" value="LRR_RI"/>
    <property type="match status" value="3"/>
</dbReference>
<dbReference type="PANTHER" id="PTHR24111:SF0">
    <property type="entry name" value="LEUCINE-RICH REPEAT-CONTAINING PROTEIN"/>
    <property type="match status" value="1"/>
</dbReference>
<dbReference type="InterPro" id="IPR001611">
    <property type="entry name" value="Leu-rich_rpt"/>
</dbReference>
<dbReference type="InterPro" id="IPR001810">
    <property type="entry name" value="F-box_dom"/>
</dbReference>
<reference evidence="3" key="1">
    <citation type="submission" date="2021-02" db="EMBL/GenBank/DDBJ databases">
        <authorList>
            <person name="Nowell W R."/>
        </authorList>
    </citation>
    <scope>NUCLEOTIDE SEQUENCE</scope>
</reference>
<evidence type="ECO:0000256" key="1">
    <source>
        <dbReference type="ARBA" id="ARBA00022737"/>
    </source>
</evidence>
<dbReference type="AlphaFoldDB" id="A0A816RR29"/>
<evidence type="ECO:0000259" key="2">
    <source>
        <dbReference type="PROSITE" id="PS50181"/>
    </source>
</evidence>
<organism evidence="3 5">
    <name type="scientific">Rotaria magnacalcarata</name>
    <dbReference type="NCBI Taxonomy" id="392030"/>
    <lineage>
        <taxon>Eukaryota</taxon>
        <taxon>Metazoa</taxon>
        <taxon>Spiralia</taxon>
        <taxon>Gnathifera</taxon>
        <taxon>Rotifera</taxon>
        <taxon>Eurotatoria</taxon>
        <taxon>Bdelloidea</taxon>
        <taxon>Philodinida</taxon>
        <taxon>Philodinidae</taxon>
        <taxon>Rotaria</taxon>
    </lineage>
</organism>
<gene>
    <name evidence="3" type="ORF">MBJ925_LOCUS17550</name>
    <name evidence="4" type="ORF">SMN809_LOCUS11103</name>
</gene>
<evidence type="ECO:0000313" key="4">
    <source>
        <dbReference type="EMBL" id="CAF3985537.1"/>
    </source>
</evidence>
<dbReference type="InterPro" id="IPR032675">
    <property type="entry name" value="LRR_dom_sf"/>
</dbReference>
<evidence type="ECO:0000313" key="3">
    <source>
        <dbReference type="EMBL" id="CAF2075910.1"/>
    </source>
</evidence>
<protein>
    <recommendedName>
        <fullName evidence="2">F-box domain-containing protein</fullName>
    </recommendedName>
</protein>
<dbReference type="Pfam" id="PF13516">
    <property type="entry name" value="LRR_6"/>
    <property type="match status" value="3"/>
</dbReference>
<dbReference type="Gene3D" id="3.80.10.10">
    <property type="entry name" value="Ribonuclease Inhibitor"/>
    <property type="match status" value="2"/>
</dbReference>
<keyword evidence="1" id="KW-0677">Repeat</keyword>